<evidence type="ECO:0000313" key="2">
    <source>
        <dbReference type="Proteomes" id="UP001642260"/>
    </source>
</evidence>
<dbReference type="EMBL" id="CAKOAT010076267">
    <property type="protein sequence ID" value="CAH8313083.1"/>
    <property type="molecule type" value="Genomic_DNA"/>
</dbReference>
<protein>
    <submittedName>
        <fullName evidence="1">Uncharacterized protein</fullName>
    </submittedName>
</protein>
<reference evidence="1 2" key="1">
    <citation type="submission" date="2022-03" db="EMBL/GenBank/DDBJ databases">
        <authorList>
            <person name="Macdonald S."/>
            <person name="Ahmed S."/>
            <person name="Newling K."/>
        </authorList>
    </citation>
    <scope>NUCLEOTIDE SEQUENCE [LARGE SCALE GENOMIC DNA]</scope>
</reference>
<name>A0ABC8J600_ERUVS</name>
<dbReference type="Proteomes" id="UP001642260">
    <property type="component" value="Unassembled WGS sequence"/>
</dbReference>
<evidence type="ECO:0000313" key="1">
    <source>
        <dbReference type="EMBL" id="CAH8313083.1"/>
    </source>
</evidence>
<keyword evidence="2" id="KW-1185">Reference proteome</keyword>
<comment type="caution">
    <text evidence="1">The sequence shown here is derived from an EMBL/GenBank/DDBJ whole genome shotgun (WGS) entry which is preliminary data.</text>
</comment>
<gene>
    <name evidence="1" type="ORF">ERUC_LOCUS6507</name>
</gene>
<organism evidence="1 2">
    <name type="scientific">Eruca vesicaria subsp. sativa</name>
    <name type="common">Garden rocket</name>
    <name type="synonym">Eruca sativa</name>
    <dbReference type="NCBI Taxonomy" id="29727"/>
    <lineage>
        <taxon>Eukaryota</taxon>
        <taxon>Viridiplantae</taxon>
        <taxon>Streptophyta</taxon>
        <taxon>Embryophyta</taxon>
        <taxon>Tracheophyta</taxon>
        <taxon>Spermatophyta</taxon>
        <taxon>Magnoliopsida</taxon>
        <taxon>eudicotyledons</taxon>
        <taxon>Gunneridae</taxon>
        <taxon>Pentapetalae</taxon>
        <taxon>rosids</taxon>
        <taxon>malvids</taxon>
        <taxon>Brassicales</taxon>
        <taxon>Brassicaceae</taxon>
        <taxon>Brassiceae</taxon>
        <taxon>Eruca</taxon>
    </lineage>
</organism>
<sequence>MKNPLVRSEDLTIEGFERFRFSLGDGSKHKGTHKLKGNFDPLASFGSPRNQQIIILTALSFSLYFAYSCNPVRCTMHSCVFLI</sequence>
<dbReference type="AlphaFoldDB" id="A0ABC8J600"/>
<proteinExistence type="predicted"/>
<accession>A0ABC8J600</accession>